<evidence type="ECO:0000256" key="1">
    <source>
        <dbReference type="SAM" id="MobiDB-lite"/>
    </source>
</evidence>
<organism evidence="2 3">
    <name type="scientific">Cardiocondyla obscurior</name>
    <dbReference type="NCBI Taxonomy" id="286306"/>
    <lineage>
        <taxon>Eukaryota</taxon>
        <taxon>Metazoa</taxon>
        <taxon>Ecdysozoa</taxon>
        <taxon>Arthropoda</taxon>
        <taxon>Hexapoda</taxon>
        <taxon>Insecta</taxon>
        <taxon>Pterygota</taxon>
        <taxon>Neoptera</taxon>
        <taxon>Endopterygota</taxon>
        <taxon>Hymenoptera</taxon>
        <taxon>Apocrita</taxon>
        <taxon>Aculeata</taxon>
        <taxon>Formicoidea</taxon>
        <taxon>Formicidae</taxon>
        <taxon>Myrmicinae</taxon>
        <taxon>Cardiocondyla</taxon>
    </lineage>
</organism>
<comment type="caution">
    <text evidence="2">The sequence shown here is derived from an EMBL/GenBank/DDBJ whole genome shotgun (WGS) entry which is preliminary data.</text>
</comment>
<keyword evidence="3" id="KW-1185">Reference proteome</keyword>
<evidence type="ECO:0000313" key="2">
    <source>
        <dbReference type="EMBL" id="KAL0107220.1"/>
    </source>
</evidence>
<dbReference type="AlphaFoldDB" id="A0AAW2EZ19"/>
<accession>A0AAW2EZ19</accession>
<feature type="region of interest" description="Disordered" evidence="1">
    <location>
        <begin position="25"/>
        <end position="67"/>
    </location>
</feature>
<dbReference type="EMBL" id="JADYXP020000017">
    <property type="protein sequence ID" value="KAL0107220.1"/>
    <property type="molecule type" value="Genomic_DNA"/>
</dbReference>
<feature type="compositionally biased region" description="Polar residues" evidence="1">
    <location>
        <begin position="25"/>
        <end position="39"/>
    </location>
</feature>
<proteinExistence type="predicted"/>
<gene>
    <name evidence="2" type="ORF">PUN28_015624</name>
</gene>
<sequence length="101" mass="10459">MPERAAAGTPAATKIPSYKVHRAYTSSAHTRASPPSTCARTRVHGSVAGGGGGYSNSSAHSKNRVSRPRLVEKLQRLVSYATIDLARASALLPCQPGVAGC</sequence>
<name>A0AAW2EZ19_9HYME</name>
<dbReference type="Proteomes" id="UP001430953">
    <property type="component" value="Unassembled WGS sequence"/>
</dbReference>
<protein>
    <submittedName>
        <fullName evidence="2">Uncharacterized protein</fullName>
    </submittedName>
</protein>
<reference evidence="2 3" key="1">
    <citation type="submission" date="2023-03" db="EMBL/GenBank/DDBJ databases">
        <title>High recombination rates correlate with genetic variation in Cardiocondyla obscurior ants.</title>
        <authorList>
            <person name="Errbii M."/>
        </authorList>
    </citation>
    <scope>NUCLEOTIDE SEQUENCE [LARGE SCALE GENOMIC DNA]</scope>
    <source>
        <strain evidence="2">Alpha-2009</strain>
        <tissue evidence="2">Whole body</tissue>
    </source>
</reference>
<evidence type="ECO:0000313" key="3">
    <source>
        <dbReference type="Proteomes" id="UP001430953"/>
    </source>
</evidence>